<accession>A0A7G3WH27</accession>
<evidence type="ECO:0000313" key="1">
    <source>
        <dbReference type="EMBL" id="QKE60825.1"/>
    </source>
</evidence>
<keyword evidence="2" id="KW-1185">Reference proteome</keyword>
<sequence>MDEEIEYKRVSTRVDISDDELRQLLVKHQHSEPLSREERNQLMQFFSNFTRNLERRYFGKQDNVQDLDLHHERLLYVHDYMQQRRRFERQEEYELLPNGKLKLRSHWKPAATKSPPFSLLYKLKLIWHSHEANIRLAPLGIDFSNFGLTGERNRFEMAETTFFRFDVVSVLKVMRLYEIYDRDTLIQMALDNNPLARRFRKWTYAKEPLGVEPFVDTLLFAVGHRYGYKQLNEGQQAFDYFKPVQGTTGRKIWTQSTAN</sequence>
<name>A0A7G3WH27_9CAUD</name>
<reference evidence="1 2" key="1">
    <citation type="journal article" date="2020" name="Microb. Ecol.">
        <title>Novel Virus on Filamentous Arthronema africanum Cyanobacterium.</title>
        <authorList>
            <person name="Petrzik K."/>
            <person name="Lukavsky J."/>
            <person name="Koloniuk I."/>
        </authorList>
    </citation>
    <scope>NUCLEOTIDE SEQUENCE [LARGE SCALE GENOMIC DNA]</scope>
</reference>
<protein>
    <submittedName>
        <fullName evidence="1">Uncharacterized protein</fullName>
    </submittedName>
</protein>
<dbReference type="EMBL" id="MT457475">
    <property type="protein sequence ID" value="QKE60825.1"/>
    <property type="molecule type" value="Genomic_DNA"/>
</dbReference>
<evidence type="ECO:0000313" key="2">
    <source>
        <dbReference type="Proteomes" id="UP000516780"/>
    </source>
</evidence>
<proteinExistence type="predicted"/>
<dbReference type="Proteomes" id="UP000516780">
    <property type="component" value="Segment"/>
</dbReference>
<organism evidence="1 2">
    <name type="scientific">Arthronema virus TR020</name>
    <dbReference type="NCBI Taxonomy" id="2736280"/>
    <lineage>
        <taxon>Viruses</taxon>
        <taxon>Duplodnaviria</taxon>
        <taxon>Heunggongvirae</taxon>
        <taxon>Uroviricota</taxon>
        <taxon>Caudoviricetes</taxon>
        <taxon>Saffermanviridae</taxon>
        <taxon>Arthrovirus</taxon>
        <taxon>Arthrovirus TR020</taxon>
    </lineage>
</organism>